<reference evidence="2" key="1">
    <citation type="submission" date="2017-08" db="EMBL/GenBank/DDBJ databases">
        <authorList>
            <person name="Polle J.E."/>
            <person name="Barry K."/>
            <person name="Cushman J."/>
            <person name="Schmutz J."/>
            <person name="Tran D."/>
            <person name="Hathwaick L.T."/>
            <person name="Yim W.C."/>
            <person name="Jenkins J."/>
            <person name="Mckie-Krisberg Z.M."/>
            <person name="Prochnik S."/>
            <person name="Lindquist E."/>
            <person name="Dockter R.B."/>
            <person name="Adam C."/>
            <person name="Molina H."/>
            <person name="Bunkerborg J."/>
            <person name="Jin E."/>
            <person name="Buchheim M."/>
            <person name="Magnuson J."/>
        </authorList>
    </citation>
    <scope>NUCLEOTIDE SEQUENCE</scope>
    <source>
        <strain evidence="2">CCAP 19/18</strain>
    </source>
</reference>
<feature type="region of interest" description="Disordered" evidence="1">
    <location>
        <begin position="92"/>
        <end position="112"/>
    </location>
</feature>
<name>A0ABQ7H791_DUNSA</name>
<keyword evidence="3" id="KW-1185">Reference proteome</keyword>
<comment type="caution">
    <text evidence="2">The sequence shown here is derived from an EMBL/GenBank/DDBJ whole genome shotgun (WGS) entry which is preliminary data.</text>
</comment>
<gene>
    <name evidence="2" type="ORF">DUNSADRAFT_5497</name>
</gene>
<evidence type="ECO:0000256" key="1">
    <source>
        <dbReference type="SAM" id="MobiDB-lite"/>
    </source>
</evidence>
<evidence type="ECO:0000313" key="2">
    <source>
        <dbReference type="EMBL" id="KAF5842730.1"/>
    </source>
</evidence>
<feature type="compositionally biased region" description="Polar residues" evidence="1">
    <location>
        <begin position="99"/>
        <end position="112"/>
    </location>
</feature>
<organism evidence="2 3">
    <name type="scientific">Dunaliella salina</name>
    <name type="common">Green alga</name>
    <name type="synonym">Protococcus salinus</name>
    <dbReference type="NCBI Taxonomy" id="3046"/>
    <lineage>
        <taxon>Eukaryota</taxon>
        <taxon>Viridiplantae</taxon>
        <taxon>Chlorophyta</taxon>
        <taxon>core chlorophytes</taxon>
        <taxon>Chlorophyceae</taxon>
        <taxon>CS clade</taxon>
        <taxon>Chlamydomonadales</taxon>
        <taxon>Dunaliellaceae</taxon>
        <taxon>Dunaliella</taxon>
    </lineage>
</organism>
<evidence type="ECO:0000313" key="3">
    <source>
        <dbReference type="Proteomes" id="UP000815325"/>
    </source>
</evidence>
<accession>A0ABQ7H791</accession>
<dbReference type="Proteomes" id="UP000815325">
    <property type="component" value="Unassembled WGS sequence"/>
</dbReference>
<dbReference type="EMBL" id="MU069456">
    <property type="protein sequence ID" value="KAF5842730.1"/>
    <property type="molecule type" value="Genomic_DNA"/>
</dbReference>
<protein>
    <submittedName>
        <fullName evidence="2">Uncharacterized protein</fullName>
    </submittedName>
</protein>
<proteinExistence type="predicted"/>
<sequence length="112" mass="12245">MHSCDKILQSLRDCTKKTGQQGSELFCQHLHQQAGWCLFKALCPAEVEGLEDCLGITNIRTHSSHIPANKCRLQQELLSACIEGQQAASEARTAACPSKNRQPPNQGADSVQ</sequence>